<evidence type="ECO:0000313" key="2">
    <source>
        <dbReference type="Proteomes" id="UP000192940"/>
    </source>
</evidence>
<dbReference type="EMBL" id="LT840184">
    <property type="protein sequence ID" value="SMF85933.1"/>
    <property type="molecule type" value="Genomic_DNA"/>
</dbReference>
<sequence>MKKRFSTEKADWSDIREKQYRQDCLDIVLQFGDILKKIDDKVYLIRNDEQIEILKPDKQKSFWYETWLKIKDYYGV</sequence>
<keyword evidence="2" id="KW-1185">Reference proteome</keyword>
<reference evidence="1 2" key="1">
    <citation type="submission" date="2017-04" db="EMBL/GenBank/DDBJ databases">
        <authorList>
            <person name="Afonso C.L."/>
            <person name="Miller P.J."/>
            <person name="Scott M.A."/>
            <person name="Spackman E."/>
            <person name="Goraichik I."/>
            <person name="Dimitrov K.M."/>
            <person name="Suarez D.L."/>
            <person name="Swayne D.E."/>
        </authorList>
    </citation>
    <scope>NUCLEOTIDE SEQUENCE [LARGE SCALE GENOMIC DNA]</scope>
    <source>
        <strain evidence="1 2">N3/975</strain>
    </source>
</reference>
<evidence type="ECO:0000313" key="1">
    <source>
        <dbReference type="EMBL" id="SMF85933.1"/>
    </source>
</evidence>
<gene>
    <name evidence="1" type="ORF">SAMN05661091_3216</name>
</gene>
<dbReference type="AlphaFoldDB" id="A0A1X7HFW2"/>
<organism evidence="1 2">
    <name type="scientific">Paenibacillus uliginis N3/975</name>
    <dbReference type="NCBI Taxonomy" id="1313296"/>
    <lineage>
        <taxon>Bacteria</taxon>
        <taxon>Bacillati</taxon>
        <taxon>Bacillota</taxon>
        <taxon>Bacilli</taxon>
        <taxon>Bacillales</taxon>
        <taxon>Paenibacillaceae</taxon>
        <taxon>Paenibacillus</taxon>
    </lineage>
</organism>
<protein>
    <submittedName>
        <fullName evidence="1">Uncharacterized protein</fullName>
    </submittedName>
</protein>
<dbReference type="RefSeq" id="WP_208914100.1">
    <property type="nucleotide sequence ID" value="NZ_LT840184.1"/>
</dbReference>
<name>A0A1X7HFW2_9BACL</name>
<accession>A0A1X7HFW2</accession>
<dbReference type="Proteomes" id="UP000192940">
    <property type="component" value="Chromosome I"/>
</dbReference>
<proteinExistence type="predicted"/>